<sequence>MAPTLLQPNLDLRAINITAQTTTNLNRLTPTPTETTTSYSTKVPKVHAYHQPAEKVLIIVIGATCGVTVVVFLMLMIEKYIYKRGKVCHSWDRTPAMPILAVTASFGFQTSYIESLQYNERSVTLNILPRFCS</sequence>
<name>A0A3N4M8Y2_9PEZI</name>
<accession>A0A3N4M8Y2</accession>
<protein>
    <submittedName>
        <fullName evidence="2">Uncharacterized protein</fullName>
    </submittedName>
</protein>
<evidence type="ECO:0000313" key="2">
    <source>
        <dbReference type="EMBL" id="RPB26315.1"/>
    </source>
</evidence>
<dbReference type="AlphaFoldDB" id="A0A3N4M8Y2"/>
<dbReference type="Proteomes" id="UP000267821">
    <property type="component" value="Unassembled WGS sequence"/>
</dbReference>
<proteinExistence type="predicted"/>
<dbReference type="OrthoDB" id="10546474at2759"/>
<gene>
    <name evidence="2" type="ORF">L211DRAFT_847459</name>
</gene>
<reference evidence="2 3" key="1">
    <citation type="journal article" date="2018" name="Nat. Ecol. Evol.">
        <title>Pezizomycetes genomes reveal the molecular basis of ectomycorrhizal truffle lifestyle.</title>
        <authorList>
            <person name="Murat C."/>
            <person name="Payen T."/>
            <person name="Noel B."/>
            <person name="Kuo A."/>
            <person name="Morin E."/>
            <person name="Chen J."/>
            <person name="Kohler A."/>
            <person name="Krizsan K."/>
            <person name="Balestrini R."/>
            <person name="Da Silva C."/>
            <person name="Montanini B."/>
            <person name="Hainaut M."/>
            <person name="Levati E."/>
            <person name="Barry K.W."/>
            <person name="Belfiori B."/>
            <person name="Cichocki N."/>
            <person name="Clum A."/>
            <person name="Dockter R.B."/>
            <person name="Fauchery L."/>
            <person name="Guy J."/>
            <person name="Iotti M."/>
            <person name="Le Tacon F."/>
            <person name="Lindquist E.A."/>
            <person name="Lipzen A."/>
            <person name="Malagnac F."/>
            <person name="Mello A."/>
            <person name="Molinier V."/>
            <person name="Miyauchi S."/>
            <person name="Poulain J."/>
            <person name="Riccioni C."/>
            <person name="Rubini A."/>
            <person name="Sitrit Y."/>
            <person name="Splivallo R."/>
            <person name="Traeger S."/>
            <person name="Wang M."/>
            <person name="Zifcakova L."/>
            <person name="Wipf D."/>
            <person name="Zambonelli A."/>
            <person name="Paolocci F."/>
            <person name="Nowrousian M."/>
            <person name="Ottonello S."/>
            <person name="Baldrian P."/>
            <person name="Spatafora J.W."/>
            <person name="Henrissat B."/>
            <person name="Nagy L.G."/>
            <person name="Aury J.M."/>
            <person name="Wincker P."/>
            <person name="Grigoriev I.V."/>
            <person name="Bonfante P."/>
            <person name="Martin F.M."/>
        </authorList>
    </citation>
    <scope>NUCLEOTIDE SEQUENCE [LARGE SCALE GENOMIC DNA]</scope>
    <source>
        <strain evidence="2 3">ATCC MYA-4762</strain>
    </source>
</reference>
<dbReference type="EMBL" id="ML121535">
    <property type="protein sequence ID" value="RPB26315.1"/>
    <property type="molecule type" value="Genomic_DNA"/>
</dbReference>
<keyword evidence="1" id="KW-0472">Membrane</keyword>
<keyword evidence="1" id="KW-0812">Transmembrane</keyword>
<feature type="transmembrane region" description="Helical" evidence="1">
    <location>
        <begin position="56"/>
        <end position="77"/>
    </location>
</feature>
<keyword evidence="3" id="KW-1185">Reference proteome</keyword>
<evidence type="ECO:0000313" key="3">
    <source>
        <dbReference type="Proteomes" id="UP000267821"/>
    </source>
</evidence>
<keyword evidence="1" id="KW-1133">Transmembrane helix</keyword>
<organism evidence="2 3">
    <name type="scientific">Terfezia boudieri ATCC MYA-4762</name>
    <dbReference type="NCBI Taxonomy" id="1051890"/>
    <lineage>
        <taxon>Eukaryota</taxon>
        <taxon>Fungi</taxon>
        <taxon>Dikarya</taxon>
        <taxon>Ascomycota</taxon>
        <taxon>Pezizomycotina</taxon>
        <taxon>Pezizomycetes</taxon>
        <taxon>Pezizales</taxon>
        <taxon>Pezizaceae</taxon>
        <taxon>Terfezia</taxon>
    </lineage>
</organism>
<dbReference type="InParanoid" id="A0A3N4M8Y2"/>
<evidence type="ECO:0000256" key="1">
    <source>
        <dbReference type="SAM" id="Phobius"/>
    </source>
</evidence>